<proteinExistence type="predicted"/>
<dbReference type="EMBL" id="JAHMHR010000009">
    <property type="protein sequence ID" value="KAK1689073.1"/>
    <property type="molecule type" value="Genomic_DNA"/>
</dbReference>
<reference evidence="1" key="1">
    <citation type="submission" date="2021-06" db="EMBL/GenBank/DDBJ databases">
        <title>Comparative genomics, transcriptomics and evolutionary studies reveal genomic signatures of adaptation to plant cell wall in hemibiotrophic fungi.</title>
        <authorList>
            <consortium name="DOE Joint Genome Institute"/>
            <person name="Baroncelli R."/>
            <person name="Diaz J.F."/>
            <person name="Benocci T."/>
            <person name="Peng M."/>
            <person name="Battaglia E."/>
            <person name="Haridas S."/>
            <person name="Andreopoulos W."/>
            <person name="Labutti K."/>
            <person name="Pangilinan J."/>
            <person name="Floch G.L."/>
            <person name="Makela M.R."/>
            <person name="Henrissat B."/>
            <person name="Grigoriev I.V."/>
            <person name="Crouch J.A."/>
            <person name="De Vries R.P."/>
            <person name="Sukno S.A."/>
            <person name="Thon M.R."/>
        </authorList>
    </citation>
    <scope>NUCLEOTIDE SEQUENCE</scope>
    <source>
        <strain evidence="1">CBS 193.32</strain>
    </source>
</reference>
<evidence type="ECO:0000313" key="1">
    <source>
        <dbReference type="EMBL" id="KAK1689073.1"/>
    </source>
</evidence>
<dbReference type="Proteomes" id="UP001224890">
    <property type="component" value="Unassembled WGS sequence"/>
</dbReference>
<evidence type="ECO:0000313" key="2">
    <source>
        <dbReference type="Proteomes" id="UP001224890"/>
    </source>
</evidence>
<dbReference type="RefSeq" id="XP_060432768.1">
    <property type="nucleotide sequence ID" value="XM_060571972.1"/>
</dbReference>
<sequence length="159" mass="17299">MPTPVSLGRVRLAGIIDIRHDGSPLITEQFGQSDERIWGRSNHPKLAKNRIDALCACSPSTSPDGGYICVRERGPGHKTRFVLEVRAAETLAHPALGCAAFMLGSGSRVWLDVAERPWASANSPRPAVTVQRRFRAHPYQSTELGQGCILLFLPGFLVG</sequence>
<name>A0AAJ0ARJ7_9PEZI</name>
<gene>
    <name evidence="1" type="ORF">BDP55DRAFT_629064</name>
</gene>
<dbReference type="AlphaFoldDB" id="A0AAJ0ARJ7"/>
<organism evidence="1 2">
    <name type="scientific">Colletotrichum godetiae</name>
    <dbReference type="NCBI Taxonomy" id="1209918"/>
    <lineage>
        <taxon>Eukaryota</taxon>
        <taxon>Fungi</taxon>
        <taxon>Dikarya</taxon>
        <taxon>Ascomycota</taxon>
        <taxon>Pezizomycotina</taxon>
        <taxon>Sordariomycetes</taxon>
        <taxon>Hypocreomycetidae</taxon>
        <taxon>Glomerellales</taxon>
        <taxon>Glomerellaceae</taxon>
        <taxon>Colletotrichum</taxon>
        <taxon>Colletotrichum acutatum species complex</taxon>
    </lineage>
</organism>
<protein>
    <submittedName>
        <fullName evidence="1">Uncharacterized protein</fullName>
    </submittedName>
</protein>
<accession>A0AAJ0ARJ7</accession>
<comment type="caution">
    <text evidence="1">The sequence shown here is derived from an EMBL/GenBank/DDBJ whole genome shotgun (WGS) entry which is preliminary data.</text>
</comment>
<keyword evidence="2" id="KW-1185">Reference proteome</keyword>
<dbReference type="GeneID" id="85456498"/>